<evidence type="ECO:0000313" key="2">
    <source>
        <dbReference type="Proteomes" id="UP001430848"/>
    </source>
</evidence>
<evidence type="ECO:0008006" key="3">
    <source>
        <dbReference type="Google" id="ProtNLM"/>
    </source>
</evidence>
<keyword evidence="2" id="KW-1185">Reference proteome</keyword>
<evidence type="ECO:0000313" key="1">
    <source>
        <dbReference type="EMBL" id="KAK7727990.1"/>
    </source>
</evidence>
<gene>
    <name evidence="1" type="ORF">SLS63_006841</name>
</gene>
<name>A0ABR1P6Z3_DIAER</name>
<organism evidence="1 2">
    <name type="scientific">Diaporthe eres</name>
    <name type="common">Phomopsis oblonga</name>
    <dbReference type="NCBI Taxonomy" id="83184"/>
    <lineage>
        <taxon>Eukaryota</taxon>
        <taxon>Fungi</taxon>
        <taxon>Dikarya</taxon>
        <taxon>Ascomycota</taxon>
        <taxon>Pezizomycotina</taxon>
        <taxon>Sordariomycetes</taxon>
        <taxon>Sordariomycetidae</taxon>
        <taxon>Diaporthales</taxon>
        <taxon>Diaporthaceae</taxon>
        <taxon>Diaporthe</taxon>
        <taxon>Diaporthe eres species complex</taxon>
    </lineage>
</organism>
<reference evidence="1 2" key="1">
    <citation type="submission" date="2024-02" db="EMBL/GenBank/DDBJ databases">
        <title>De novo assembly and annotation of 12 fungi associated with fruit tree decline syndrome in Ontario, Canada.</title>
        <authorList>
            <person name="Sulman M."/>
            <person name="Ellouze W."/>
            <person name="Ilyukhin E."/>
        </authorList>
    </citation>
    <scope>NUCLEOTIDE SEQUENCE [LARGE SCALE GENOMIC DNA]</scope>
    <source>
        <strain evidence="1 2">M169</strain>
    </source>
</reference>
<accession>A0ABR1P6Z3</accession>
<sequence length="331" mass="37255">MLEEIGTFPDYWQLMERQLGLGIQGGQAAVAILQFNQTWVKMMGATKKSVMLSQRSIYISDLDNMFGVQVSICTGIARRVRLRDLLADLLLAYVSGLLVEPLLWKDLIGKYNALVALRESDLKQWLESLDRPCRVEFEGLVFAVLYLLRDTGIDRKCDQFVVACVQSGLPFQCFKIPCKNENYWARMLIDSEDNATFAYVTTQCLETAALKCCKPSPSWCNSTTLLGTAVSQDRVAAAYALAAPPGIDQWTLKENEAYLIGRPDKVLYVQVKTPNGLDPHLLVSLSTIPPEFLKRLFRKGKPKRLREKKCFDSRAENVVVCVEKIGVDVRS</sequence>
<dbReference type="Proteomes" id="UP001430848">
    <property type="component" value="Unassembled WGS sequence"/>
</dbReference>
<dbReference type="EMBL" id="JAKNSF020000035">
    <property type="protein sequence ID" value="KAK7727990.1"/>
    <property type="molecule type" value="Genomic_DNA"/>
</dbReference>
<comment type="caution">
    <text evidence="1">The sequence shown here is derived from an EMBL/GenBank/DDBJ whole genome shotgun (WGS) entry which is preliminary data.</text>
</comment>
<protein>
    <recommendedName>
        <fullName evidence="3">Crinkler (CRN) family protein</fullName>
    </recommendedName>
</protein>
<proteinExistence type="predicted"/>